<reference evidence="1" key="1">
    <citation type="journal article" date="2020" name="Nature">
        <title>Giant virus diversity and host interactions through global metagenomics.</title>
        <authorList>
            <person name="Schulz F."/>
            <person name="Roux S."/>
            <person name="Paez-Espino D."/>
            <person name="Jungbluth S."/>
            <person name="Walsh D.A."/>
            <person name="Denef V.J."/>
            <person name="McMahon K.D."/>
            <person name="Konstantinidis K.T."/>
            <person name="Eloe-Fadrosh E.A."/>
            <person name="Kyrpides N.C."/>
            <person name="Woyke T."/>
        </authorList>
    </citation>
    <scope>NUCLEOTIDE SEQUENCE</scope>
    <source>
        <strain evidence="1">GVMAG-M-3300027763-16</strain>
    </source>
</reference>
<dbReference type="InterPro" id="IPR011009">
    <property type="entry name" value="Kinase-like_dom_sf"/>
</dbReference>
<accession>A0A6C0L9Z8</accession>
<dbReference type="AlphaFoldDB" id="A0A6C0L9Z8"/>
<protein>
    <recommendedName>
        <fullName evidence="2">Protein kinase domain-containing protein</fullName>
    </recommendedName>
</protein>
<name>A0A6C0L9Z8_9ZZZZ</name>
<proteinExistence type="predicted"/>
<organism evidence="1">
    <name type="scientific">viral metagenome</name>
    <dbReference type="NCBI Taxonomy" id="1070528"/>
    <lineage>
        <taxon>unclassified sequences</taxon>
        <taxon>metagenomes</taxon>
        <taxon>organismal metagenomes</taxon>
    </lineage>
</organism>
<dbReference type="Gene3D" id="1.10.510.10">
    <property type="entry name" value="Transferase(Phosphotransferase) domain 1"/>
    <property type="match status" value="1"/>
</dbReference>
<sequence>MTKYMDALKKYNEGKDKWCMPRKGSEDYLKIVNMMKKISTIQKSKDSKDINKKDILEKNRHIKLLQAAIKRRLTINNKSISSSQKASMVSKLVSKAPSYNSESRVFSRHIYENHHATKIQYFLKNKLLIDKNILINRINNFKLIKSNIALLKNNDCLEKKTFNGADGYTIRNIINLEKKMGTKSKYGAIYLTSIPNMLGVYPIASKIMKNDSDNINEVRLMTMITNEIILKKVSRHFLIIYGSCTCTKRIAEKLKLVSINELADGDIKMLINMKEIIKNNEIMFNILFQTFISIATFHNIVGYTHRDAHYGNFLYQNNNEKGYYHYVFNGKDYYLKSCKCNIIIFDYGFAQTILPYTKDTPIALINRQNKKITEDYQRIIHAFFNKKSGGWGKYPDLPAEPTNSKMLDIAIKLEEIYGKEYAYNNGAPNYVNRLFNSIINEIFLRYTPKDMFITNRPPNVINSTPFRID</sequence>
<dbReference type="SUPFAM" id="SSF56112">
    <property type="entry name" value="Protein kinase-like (PK-like)"/>
    <property type="match status" value="1"/>
</dbReference>
<dbReference type="EMBL" id="MN740452">
    <property type="protein sequence ID" value="QHU27247.1"/>
    <property type="molecule type" value="Genomic_DNA"/>
</dbReference>
<evidence type="ECO:0000313" key="1">
    <source>
        <dbReference type="EMBL" id="QHU27247.1"/>
    </source>
</evidence>
<evidence type="ECO:0008006" key="2">
    <source>
        <dbReference type="Google" id="ProtNLM"/>
    </source>
</evidence>